<reference evidence="2 3" key="1">
    <citation type="submission" date="2019-06" db="EMBL/GenBank/DDBJ databases">
        <title>Echinicola alkalisoli sp. nov. isolated from saline soil.</title>
        <authorList>
            <person name="Sun J.-Q."/>
            <person name="Xu L."/>
        </authorList>
    </citation>
    <scope>NUCLEOTIDE SEQUENCE [LARGE SCALE GENOMIC DNA]</scope>
    <source>
        <strain evidence="2 3">LN3S3</strain>
    </source>
</reference>
<feature type="transmembrane region" description="Helical" evidence="1">
    <location>
        <begin position="122"/>
        <end position="141"/>
    </location>
</feature>
<dbReference type="KEGG" id="echi:FKX85_08385"/>
<evidence type="ECO:0000313" key="2">
    <source>
        <dbReference type="EMBL" id="QDH79054.1"/>
    </source>
</evidence>
<dbReference type="OrthoDB" id="594989at2"/>
<dbReference type="AlphaFoldDB" id="A0A514CHA2"/>
<feature type="transmembrane region" description="Helical" evidence="1">
    <location>
        <begin position="7"/>
        <end position="26"/>
    </location>
</feature>
<organism evidence="2 3">
    <name type="scientific">Echinicola soli</name>
    <dbReference type="NCBI Taxonomy" id="2591634"/>
    <lineage>
        <taxon>Bacteria</taxon>
        <taxon>Pseudomonadati</taxon>
        <taxon>Bacteroidota</taxon>
        <taxon>Cytophagia</taxon>
        <taxon>Cytophagales</taxon>
        <taxon>Cyclobacteriaceae</taxon>
        <taxon>Echinicola</taxon>
    </lineage>
</organism>
<dbReference type="EMBL" id="CP041253">
    <property type="protein sequence ID" value="QDH79054.1"/>
    <property type="molecule type" value="Genomic_DNA"/>
</dbReference>
<name>A0A514CHA2_9BACT</name>
<sequence length="159" mass="18138">MIQRVQTIFLLLVAVAMLLETFFPIWTQVNPDQTEMLKLTAWNLTHTETASSNVLEQTGTFYLGILAFLAAIIAIYSLSQFKNRTKQMFLNMINSLVMVVNLGLIVYLTYVENMEFNATASGAFMIGFYCIVAAMIFNIVANRFIRKDEMLVKSVDRIR</sequence>
<protein>
    <submittedName>
        <fullName evidence="2">DUF4293 family protein</fullName>
    </submittedName>
</protein>
<keyword evidence="1" id="KW-0472">Membrane</keyword>
<dbReference type="Proteomes" id="UP000316614">
    <property type="component" value="Chromosome"/>
</dbReference>
<feature type="transmembrane region" description="Helical" evidence="1">
    <location>
        <begin position="90"/>
        <end position="110"/>
    </location>
</feature>
<dbReference type="RefSeq" id="WP_141614306.1">
    <property type="nucleotide sequence ID" value="NZ_CP041253.1"/>
</dbReference>
<dbReference type="Pfam" id="PF14126">
    <property type="entry name" value="DUF4293"/>
    <property type="match status" value="1"/>
</dbReference>
<keyword evidence="1" id="KW-1133">Transmembrane helix</keyword>
<proteinExistence type="predicted"/>
<keyword evidence="1" id="KW-0812">Transmembrane</keyword>
<evidence type="ECO:0000313" key="3">
    <source>
        <dbReference type="Proteomes" id="UP000316614"/>
    </source>
</evidence>
<evidence type="ECO:0000256" key="1">
    <source>
        <dbReference type="SAM" id="Phobius"/>
    </source>
</evidence>
<keyword evidence="3" id="KW-1185">Reference proteome</keyword>
<dbReference type="InterPro" id="IPR025635">
    <property type="entry name" value="DUF4293"/>
</dbReference>
<gene>
    <name evidence="2" type="ORF">FKX85_08385</name>
</gene>
<accession>A0A514CHA2</accession>
<feature type="transmembrane region" description="Helical" evidence="1">
    <location>
        <begin position="61"/>
        <end position="78"/>
    </location>
</feature>